<organism evidence="7 8">
    <name type="scientific">Trichoderma parareesei</name>
    <name type="common">Filamentous fungus</name>
    <dbReference type="NCBI Taxonomy" id="858221"/>
    <lineage>
        <taxon>Eukaryota</taxon>
        <taxon>Fungi</taxon>
        <taxon>Dikarya</taxon>
        <taxon>Ascomycota</taxon>
        <taxon>Pezizomycotina</taxon>
        <taxon>Sordariomycetes</taxon>
        <taxon>Hypocreomycetidae</taxon>
        <taxon>Hypocreales</taxon>
        <taxon>Hypocreaceae</taxon>
        <taxon>Trichoderma</taxon>
    </lineage>
</organism>
<dbReference type="Proteomes" id="UP000219286">
    <property type="component" value="Unassembled WGS sequence"/>
</dbReference>
<feature type="transmembrane region" description="Helical" evidence="5">
    <location>
        <begin position="20"/>
        <end position="40"/>
    </location>
</feature>
<sequence length="427" mass="46784">MADDDGKDYPGHFLDNNKTIVVAGAGLAGSAFVVGLQKLWDPKLGRPNIIIYERDAQKFASRRETYNLSLTGYDDTGGLLALRNLGLLDKVLGQAASGLDGAGAFKIWDPKWTEQVAFRRKPAPGIPSSSVRITREDVRQVLHNSIHLSDQCVVHWESQCVSATKLSDARLRVQVMSADGAVSEQVCDVLIAADGASSKLRQSLRPDDTLCYNGAVLRGGVATFEESLPPQLSEDWGFVVSRTGVSAFVSPVDKHRLLWTVGQREDKVPSLDRGSLDQAQAVINESLELASHIAEPFASIVKRTDPGTVLLLNSRDKTPFRHREIEAVPAIFIGDSNHALSPFAGIGANLALADGWELAKQLCKHRSLEEAVDSYDSVSVPRAAQSLKRSRRVIKTAHSTGWRYYLFWCMLFVGKFVRWISSKMAGS</sequence>
<accession>A0A2H2ZHC2</accession>
<comment type="caution">
    <text evidence="7">The sequence shown here is derived from an EMBL/GenBank/DDBJ whole genome shotgun (WGS) entry which is preliminary data.</text>
</comment>
<keyword evidence="5" id="KW-0472">Membrane</keyword>
<dbReference type="OrthoDB" id="655030at2759"/>
<reference evidence="7 8" key="1">
    <citation type="journal article" date="2015" name="Genome Announc.">
        <title>Genome sequence and annotation of Trichoderma parareesei, the ancestor of the cellulase producer Trichoderma reesei.</title>
        <authorList>
            <person name="Yang D."/>
            <person name="Pomraning K."/>
            <person name="Kopchinskiy A."/>
            <person name="Karimi Aghcheh R."/>
            <person name="Atanasova L."/>
            <person name="Chenthamara K."/>
            <person name="Baker S.E."/>
            <person name="Zhang R."/>
            <person name="Shen Q."/>
            <person name="Freitag M."/>
            <person name="Kubicek C.P."/>
            <person name="Druzhinina I.S."/>
        </authorList>
    </citation>
    <scope>NUCLEOTIDE SEQUENCE [LARGE SCALE GENOMIC DNA]</scope>
    <source>
        <strain evidence="7 8">CBS 125925</strain>
    </source>
</reference>
<name>A0A2H2ZHC2_TRIPA</name>
<evidence type="ECO:0000256" key="2">
    <source>
        <dbReference type="ARBA" id="ARBA00022827"/>
    </source>
</evidence>
<keyword evidence="5" id="KW-0812">Transmembrane</keyword>
<dbReference type="GO" id="GO:0071949">
    <property type="term" value="F:FAD binding"/>
    <property type="evidence" value="ECO:0007669"/>
    <property type="project" value="InterPro"/>
</dbReference>
<evidence type="ECO:0000256" key="3">
    <source>
        <dbReference type="ARBA" id="ARBA00023002"/>
    </source>
</evidence>
<keyword evidence="8" id="KW-1185">Reference proteome</keyword>
<keyword evidence="2" id="KW-0274">FAD</keyword>
<dbReference type="Gene3D" id="3.50.50.60">
    <property type="entry name" value="FAD/NAD(P)-binding domain"/>
    <property type="match status" value="1"/>
</dbReference>
<keyword evidence="5" id="KW-1133">Transmembrane helix</keyword>
<protein>
    <submittedName>
        <fullName evidence="7">FAD binding domain containing protein</fullName>
    </submittedName>
</protein>
<dbReference type="PRINTS" id="PR00420">
    <property type="entry name" value="RNGMNOXGNASE"/>
</dbReference>
<evidence type="ECO:0000256" key="1">
    <source>
        <dbReference type="ARBA" id="ARBA00022630"/>
    </source>
</evidence>
<keyword evidence="3" id="KW-0560">Oxidoreductase</keyword>
<dbReference type="GO" id="GO:0004497">
    <property type="term" value="F:monooxygenase activity"/>
    <property type="evidence" value="ECO:0007669"/>
    <property type="project" value="UniProtKB-KW"/>
</dbReference>
<feature type="transmembrane region" description="Helical" evidence="5">
    <location>
        <begin position="402"/>
        <end position="421"/>
    </location>
</feature>
<evidence type="ECO:0000313" key="8">
    <source>
        <dbReference type="Proteomes" id="UP000219286"/>
    </source>
</evidence>
<dbReference type="InterPro" id="IPR036188">
    <property type="entry name" value="FAD/NAD-bd_sf"/>
</dbReference>
<proteinExistence type="predicted"/>
<evidence type="ECO:0000313" key="7">
    <source>
        <dbReference type="EMBL" id="OTA05158.1"/>
    </source>
</evidence>
<keyword evidence="1" id="KW-0285">Flavoprotein</keyword>
<dbReference type="PANTHER" id="PTHR46972:SF1">
    <property type="entry name" value="FAD DEPENDENT OXIDOREDUCTASE DOMAIN-CONTAINING PROTEIN"/>
    <property type="match status" value="1"/>
</dbReference>
<dbReference type="PANTHER" id="PTHR46972">
    <property type="entry name" value="MONOOXYGENASE ASQM-RELATED"/>
    <property type="match status" value="1"/>
</dbReference>
<evidence type="ECO:0000256" key="4">
    <source>
        <dbReference type="ARBA" id="ARBA00023033"/>
    </source>
</evidence>
<dbReference type="SUPFAM" id="SSF51905">
    <property type="entry name" value="FAD/NAD(P)-binding domain"/>
    <property type="match status" value="1"/>
</dbReference>
<evidence type="ECO:0000259" key="6">
    <source>
        <dbReference type="Pfam" id="PF01494"/>
    </source>
</evidence>
<dbReference type="Pfam" id="PF01494">
    <property type="entry name" value="FAD_binding_3"/>
    <property type="match status" value="1"/>
</dbReference>
<evidence type="ECO:0000256" key="5">
    <source>
        <dbReference type="SAM" id="Phobius"/>
    </source>
</evidence>
<dbReference type="AlphaFoldDB" id="A0A2H2ZHC2"/>
<dbReference type="EMBL" id="LFMI01000576">
    <property type="protein sequence ID" value="OTA05158.1"/>
    <property type="molecule type" value="Genomic_DNA"/>
</dbReference>
<gene>
    <name evidence="7" type="ORF">A9Z42_0057680</name>
</gene>
<dbReference type="InterPro" id="IPR002938">
    <property type="entry name" value="FAD-bd"/>
</dbReference>
<feature type="domain" description="FAD-binding" evidence="6">
    <location>
        <begin position="81"/>
        <end position="389"/>
    </location>
</feature>
<keyword evidence="4" id="KW-0503">Monooxygenase</keyword>